<accession>A0ABY4YKE1</accession>
<organism evidence="1 2">
    <name type="scientific">Ornithinimicrobium cryptoxanthini</name>
    <dbReference type="NCBI Taxonomy" id="2934161"/>
    <lineage>
        <taxon>Bacteria</taxon>
        <taxon>Bacillati</taxon>
        <taxon>Actinomycetota</taxon>
        <taxon>Actinomycetes</taxon>
        <taxon>Micrococcales</taxon>
        <taxon>Ornithinimicrobiaceae</taxon>
        <taxon>Ornithinimicrobium</taxon>
    </lineage>
</organism>
<evidence type="ECO:0008006" key="3">
    <source>
        <dbReference type="Google" id="ProtNLM"/>
    </source>
</evidence>
<proteinExistence type="predicted"/>
<evidence type="ECO:0000313" key="1">
    <source>
        <dbReference type="EMBL" id="USQ76602.1"/>
    </source>
</evidence>
<name>A0ABY4YKE1_9MICO</name>
<dbReference type="InterPro" id="IPR029063">
    <property type="entry name" value="SAM-dependent_MTases_sf"/>
</dbReference>
<dbReference type="Gene3D" id="3.40.50.150">
    <property type="entry name" value="Vaccinia Virus protein VP39"/>
    <property type="match status" value="1"/>
</dbReference>
<protein>
    <recommendedName>
        <fullName evidence="3">FkbM family methyltransferase</fullName>
    </recommendedName>
</protein>
<evidence type="ECO:0000313" key="2">
    <source>
        <dbReference type="Proteomes" id="UP001056535"/>
    </source>
</evidence>
<sequence>MVLSVAKRRYIRRLAGYGTNPVRRRVREVFNREQTYTIGGVQVALPPGHDLPFYQRRDPTYDTYAQDLLRTLASDVEELLVIDLGANVGDTAVTALTSADNISVVAVEGNPKFVPFLRRNTVSFGDRCRTVDGFVGPVGEFSYYQSSATTGGFSDSGGGGSAVDAWISPTDLLADSEQFGRVVWKSDTDGFDFAIAVQHWDTIIGRCDSLWLEWDPASAIVDQDDVALLTELLSGTGHATRVFDNLGREMVHLPAGEPTRAGLQSLSHWLRTQRTSHLAVPYVDIWNCPW</sequence>
<dbReference type="SUPFAM" id="SSF53335">
    <property type="entry name" value="S-adenosyl-L-methionine-dependent methyltransferases"/>
    <property type="match status" value="1"/>
</dbReference>
<reference evidence="1" key="1">
    <citation type="submission" date="2022-06" db="EMBL/GenBank/DDBJ databases">
        <title>Ornithinimicrobium JY.X270.</title>
        <authorList>
            <person name="Huang Y."/>
        </authorList>
    </citation>
    <scope>NUCLEOTIDE SEQUENCE</scope>
    <source>
        <strain evidence="1">JY.X270</strain>
    </source>
</reference>
<dbReference type="RefSeq" id="WP_252621306.1">
    <property type="nucleotide sequence ID" value="NZ_CP099490.1"/>
</dbReference>
<keyword evidence="2" id="KW-1185">Reference proteome</keyword>
<dbReference type="EMBL" id="CP099490">
    <property type="protein sequence ID" value="USQ76602.1"/>
    <property type="molecule type" value="Genomic_DNA"/>
</dbReference>
<gene>
    <name evidence="1" type="ORF">NF557_01330</name>
</gene>
<dbReference type="Proteomes" id="UP001056535">
    <property type="component" value="Chromosome"/>
</dbReference>